<dbReference type="EMBL" id="VFRQ01000001">
    <property type="protein sequence ID" value="TPE45820.1"/>
    <property type="molecule type" value="Genomic_DNA"/>
</dbReference>
<proteinExistence type="predicted"/>
<evidence type="ECO:0000313" key="2">
    <source>
        <dbReference type="EMBL" id="TPE45820.1"/>
    </source>
</evidence>
<protein>
    <submittedName>
        <fullName evidence="2">Uncharacterized protein</fullName>
    </submittedName>
</protein>
<feature type="chain" id="PRO_5021396420" evidence="1">
    <location>
        <begin position="22"/>
        <end position="310"/>
    </location>
</feature>
<sequence length="310" mass="35038">MKKLYALLTLLLTSAAGYSQASFQIVTSDVDLFWNAFDKLKEAQSKEDSVRVLDEEYLQKASAGVKQFTPGRIRNAAYLQKVINRHPQYYTQLKGHTHKLQEAVPKMQAHYGRLKELYPDTNIPRVYFVVGAMNSAGTIADDPVIGVDMFGLYPNTPTEELGNWHKAVLKPMDQIDLVVIHEFIHILQRDSKGDSTLLGMSIGEGAADFVATLAANGHINKVAHAYGDKHEQALWEEFRAGMHQGDVSNWLYNGENMKERPADLGYYMGYKICEAYYNKATDKKQAVRDILRIQDYAAFLEKSGYAQKFN</sequence>
<evidence type="ECO:0000256" key="1">
    <source>
        <dbReference type="SAM" id="SignalP"/>
    </source>
</evidence>
<keyword evidence="3" id="KW-1185">Reference proteome</keyword>
<dbReference type="RefSeq" id="WP_140618164.1">
    <property type="nucleotide sequence ID" value="NZ_VFRQ01000001.1"/>
</dbReference>
<evidence type="ECO:0000313" key="3">
    <source>
        <dbReference type="Proteomes" id="UP000316727"/>
    </source>
</evidence>
<reference evidence="2 3" key="1">
    <citation type="submission" date="2019-06" db="EMBL/GenBank/DDBJ databases">
        <title>A novel bacterium of genus Pontibacter, isolated from marine sediment.</title>
        <authorList>
            <person name="Huang H."/>
            <person name="Mo K."/>
            <person name="Hu Y."/>
        </authorList>
    </citation>
    <scope>NUCLEOTIDE SEQUENCE [LARGE SCALE GENOMIC DNA]</scope>
    <source>
        <strain evidence="2 3">HB172049</strain>
    </source>
</reference>
<dbReference type="Proteomes" id="UP000316727">
    <property type="component" value="Unassembled WGS sequence"/>
</dbReference>
<dbReference type="OrthoDB" id="6402335at2"/>
<gene>
    <name evidence="2" type="ORF">FJM65_00280</name>
</gene>
<name>A0A501WBQ9_9BACT</name>
<organism evidence="2 3">
    <name type="scientific">Pontibacter mangrovi</name>
    <dbReference type="NCBI Taxonomy" id="2589816"/>
    <lineage>
        <taxon>Bacteria</taxon>
        <taxon>Pseudomonadati</taxon>
        <taxon>Bacteroidota</taxon>
        <taxon>Cytophagia</taxon>
        <taxon>Cytophagales</taxon>
        <taxon>Hymenobacteraceae</taxon>
        <taxon>Pontibacter</taxon>
    </lineage>
</organism>
<accession>A0A501WBQ9</accession>
<dbReference type="Pfam" id="PF25594">
    <property type="entry name" value="GldB_lipo"/>
    <property type="match status" value="1"/>
</dbReference>
<dbReference type="InterPro" id="IPR019853">
    <property type="entry name" value="GldB-like"/>
</dbReference>
<dbReference type="AlphaFoldDB" id="A0A501WBQ9"/>
<feature type="signal peptide" evidence="1">
    <location>
        <begin position="1"/>
        <end position="21"/>
    </location>
</feature>
<comment type="caution">
    <text evidence="2">The sequence shown here is derived from an EMBL/GenBank/DDBJ whole genome shotgun (WGS) entry which is preliminary data.</text>
</comment>
<keyword evidence="1" id="KW-0732">Signal</keyword>